<dbReference type="PANTHER" id="PTHR45453">
    <property type="entry name" value="PHOSPHATE REGULON SENSOR PROTEIN PHOR"/>
    <property type="match status" value="1"/>
</dbReference>
<dbReference type="InterPro" id="IPR007890">
    <property type="entry name" value="CHASE2"/>
</dbReference>
<dbReference type="Gene3D" id="3.30.565.10">
    <property type="entry name" value="Histidine kinase-like ATPase, C-terminal domain"/>
    <property type="match status" value="1"/>
</dbReference>
<comment type="caution">
    <text evidence="9">The sequence shown here is derived from an EMBL/GenBank/DDBJ whole genome shotgun (WGS) entry which is preliminary data.</text>
</comment>
<evidence type="ECO:0000256" key="6">
    <source>
        <dbReference type="ARBA" id="ARBA00023012"/>
    </source>
</evidence>
<dbReference type="CDD" id="cd00082">
    <property type="entry name" value="HisKA"/>
    <property type="match status" value="1"/>
</dbReference>
<organism evidence="9 10">
    <name type="scientific">Oleispira antarctica</name>
    <dbReference type="NCBI Taxonomy" id="188908"/>
    <lineage>
        <taxon>Bacteria</taxon>
        <taxon>Pseudomonadati</taxon>
        <taxon>Pseudomonadota</taxon>
        <taxon>Gammaproteobacteria</taxon>
        <taxon>Oceanospirillales</taxon>
        <taxon>Oceanospirillaceae</taxon>
        <taxon>Oleispira</taxon>
    </lineage>
</organism>
<dbReference type="PROSITE" id="PS50109">
    <property type="entry name" value="HIS_KIN"/>
    <property type="match status" value="1"/>
</dbReference>
<dbReference type="GO" id="GO:0005886">
    <property type="term" value="C:plasma membrane"/>
    <property type="evidence" value="ECO:0007669"/>
    <property type="project" value="TreeGrafter"/>
</dbReference>
<keyword evidence="7" id="KW-1133">Transmembrane helix</keyword>
<dbReference type="InterPro" id="IPR003661">
    <property type="entry name" value="HisK_dim/P_dom"/>
</dbReference>
<keyword evidence="4" id="KW-0808">Transferase</keyword>
<evidence type="ECO:0000313" key="10">
    <source>
        <dbReference type="Proteomes" id="UP000227088"/>
    </source>
</evidence>
<feature type="transmembrane region" description="Helical" evidence="7">
    <location>
        <begin position="119"/>
        <end position="137"/>
    </location>
</feature>
<evidence type="ECO:0000256" key="1">
    <source>
        <dbReference type="ARBA" id="ARBA00000085"/>
    </source>
</evidence>
<dbReference type="InterPro" id="IPR036097">
    <property type="entry name" value="HisK_dim/P_sf"/>
</dbReference>
<dbReference type="InterPro" id="IPR005467">
    <property type="entry name" value="His_kinase_dom"/>
</dbReference>
<reference evidence="10" key="1">
    <citation type="journal article" date="2017" name="Proc. Natl. Acad. Sci. U.S.A.">
        <title>Simulation of Deepwater Horizon oil plume reveals substrate specialization within a complex community of hydrocarbon degraders.</title>
        <authorList>
            <person name="Hu P."/>
            <person name="Dubinsky E.A."/>
            <person name="Probst A.J."/>
            <person name="Wang J."/>
            <person name="Sieber C.M.K."/>
            <person name="Tom L.M."/>
            <person name="Gardinali P."/>
            <person name="Banfield J.F."/>
            <person name="Atlas R.M."/>
            <person name="Andersen G.L."/>
        </authorList>
    </citation>
    <scope>NUCLEOTIDE SEQUENCE [LARGE SCALE GENOMIC DNA]</scope>
</reference>
<evidence type="ECO:0000259" key="8">
    <source>
        <dbReference type="PROSITE" id="PS50109"/>
    </source>
</evidence>
<feature type="domain" description="Histidine kinase" evidence="8">
    <location>
        <begin position="414"/>
        <end position="626"/>
    </location>
</feature>
<evidence type="ECO:0000256" key="5">
    <source>
        <dbReference type="ARBA" id="ARBA00022777"/>
    </source>
</evidence>
<name>A0A1Y5HWU2_OLEAN</name>
<evidence type="ECO:0000256" key="3">
    <source>
        <dbReference type="ARBA" id="ARBA00022553"/>
    </source>
</evidence>
<evidence type="ECO:0000256" key="2">
    <source>
        <dbReference type="ARBA" id="ARBA00012438"/>
    </source>
</evidence>
<dbReference type="GO" id="GO:0000155">
    <property type="term" value="F:phosphorelay sensor kinase activity"/>
    <property type="evidence" value="ECO:0007669"/>
    <property type="project" value="InterPro"/>
</dbReference>
<dbReference type="Gene3D" id="1.10.287.130">
    <property type="match status" value="1"/>
</dbReference>
<dbReference type="InterPro" id="IPR036890">
    <property type="entry name" value="HATPase_C_sf"/>
</dbReference>
<evidence type="ECO:0000256" key="7">
    <source>
        <dbReference type="SAM" id="Phobius"/>
    </source>
</evidence>
<dbReference type="GO" id="GO:0016036">
    <property type="term" value="P:cellular response to phosphate starvation"/>
    <property type="evidence" value="ECO:0007669"/>
    <property type="project" value="TreeGrafter"/>
</dbReference>
<dbReference type="SUPFAM" id="SSF47384">
    <property type="entry name" value="Homodimeric domain of signal transducing histidine kinase"/>
    <property type="match status" value="1"/>
</dbReference>
<sequence length="648" mass="72710">MSFLQLLTNRFPTNFFQDKIVLVGVTANSLGDPLTTPLTTLGQTMSAVEVNAHIFQALRSERLIQPVSSIIVTLTLVSTLLLLVWMVPRLSGFMQMFVSMSFGLVCYGVSLALLHLFSLWLPIGSLLLGIAMVAPLWNALRFNRVLSYFLRESSAMQAAGNQGLFVAKDVGLATEFESELVLFLKLLQLKNCRLTCNHETIFHTLDDKEQASQQFEFTKDFSLTLLDQCYTLQVSCYRVGGEEQAMLRLISQVFSRFSQGGGGIKSSHDILIDKMQFFKQLQVESVKTQRLFKSAIDEMGGGLLVADEMGNLLFHNQQAARMLIVGDGETSLFTCLTQLQFKKSSQTWQQLVRQVLLDGKTIQLEANTLYYPDLDITINTMHAPQSQQTLLLVNISNIEKIKQAQRIRNETIDFLSHDMRSPMTSLLALTQRQRQHNDIPSEVFLKQVEEYARTNLHYAEQFLQLARVESSEPIEMYELDMGALIQNALDSIYHQARARGIQFSFHEPEDAWVTGNGEILERVMMNLLTNAVKYGQVNSCISVAIGDQGDSFKISVQNSGPAISDSLQQNLFKPYQRANQGGLNKQQGVGLGLRFVAVSLQRHGANIDFVSDDQSTCFFFHLKKLPLSLNPDDSQQSDKQLKAETPAA</sequence>
<feature type="transmembrane region" description="Helical" evidence="7">
    <location>
        <begin position="93"/>
        <end position="114"/>
    </location>
</feature>
<keyword evidence="7" id="KW-0472">Membrane</keyword>
<dbReference type="SMART" id="SM00387">
    <property type="entry name" value="HATPase_c"/>
    <property type="match status" value="1"/>
</dbReference>
<gene>
    <name evidence="9" type="ORF">A9R00_03435</name>
</gene>
<dbReference type="Proteomes" id="UP000227088">
    <property type="component" value="Unassembled WGS sequence"/>
</dbReference>
<evidence type="ECO:0000256" key="4">
    <source>
        <dbReference type="ARBA" id="ARBA00022679"/>
    </source>
</evidence>
<accession>A0A1Y5HWU2</accession>
<protein>
    <recommendedName>
        <fullName evidence="2">histidine kinase</fullName>
        <ecNumber evidence="2">2.7.13.3</ecNumber>
    </recommendedName>
</protein>
<proteinExistence type="predicted"/>
<keyword evidence="5" id="KW-0418">Kinase</keyword>
<dbReference type="PANTHER" id="PTHR45453:SF1">
    <property type="entry name" value="PHOSPHATE REGULON SENSOR PROTEIN PHOR"/>
    <property type="match status" value="1"/>
</dbReference>
<dbReference type="EC" id="2.7.13.3" evidence="2"/>
<keyword evidence="7" id="KW-0812">Transmembrane</keyword>
<dbReference type="Pfam" id="PF05226">
    <property type="entry name" value="CHASE2"/>
    <property type="match status" value="1"/>
</dbReference>
<dbReference type="SUPFAM" id="SSF55874">
    <property type="entry name" value="ATPase domain of HSP90 chaperone/DNA topoisomerase II/histidine kinase"/>
    <property type="match status" value="1"/>
</dbReference>
<keyword evidence="3" id="KW-0597">Phosphoprotein</keyword>
<comment type="catalytic activity">
    <reaction evidence="1">
        <text>ATP + protein L-histidine = ADP + protein N-phospho-L-histidine.</text>
        <dbReference type="EC" id="2.7.13.3"/>
    </reaction>
</comment>
<keyword evidence="6" id="KW-0902">Two-component regulatory system</keyword>
<dbReference type="EMBL" id="MABE01000199">
    <property type="protein sequence ID" value="OUS40947.1"/>
    <property type="molecule type" value="Genomic_DNA"/>
</dbReference>
<dbReference type="AlphaFoldDB" id="A0A1Y5HWU2"/>
<evidence type="ECO:0000313" key="9">
    <source>
        <dbReference type="EMBL" id="OUS40947.1"/>
    </source>
</evidence>
<dbReference type="InterPro" id="IPR003594">
    <property type="entry name" value="HATPase_dom"/>
</dbReference>
<dbReference type="InterPro" id="IPR050351">
    <property type="entry name" value="BphY/WalK/GraS-like"/>
</dbReference>
<dbReference type="GO" id="GO:0004721">
    <property type="term" value="F:phosphoprotein phosphatase activity"/>
    <property type="evidence" value="ECO:0007669"/>
    <property type="project" value="TreeGrafter"/>
</dbReference>
<dbReference type="Pfam" id="PF02518">
    <property type="entry name" value="HATPase_c"/>
    <property type="match status" value="1"/>
</dbReference>
<feature type="transmembrane region" description="Helical" evidence="7">
    <location>
        <begin position="67"/>
        <end position="87"/>
    </location>
</feature>